<dbReference type="EMBL" id="KQ235419">
    <property type="protein sequence ID" value="KMZ99328.1"/>
    <property type="molecule type" value="Genomic_DNA"/>
</dbReference>
<accession>A0A0J9WDQ7</accession>
<feature type="region of interest" description="Disordered" evidence="1">
    <location>
        <begin position="278"/>
        <end position="321"/>
    </location>
</feature>
<evidence type="ECO:0000313" key="2">
    <source>
        <dbReference type="EMBL" id="KMZ99328.1"/>
    </source>
</evidence>
<organism evidence="2 3">
    <name type="scientific">Plasmodium vivax North Korean</name>
    <dbReference type="NCBI Taxonomy" id="1035514"/>
    <lineage>
        <taxon>Eukaryota</taxon>
        <taxon>Sar</taxon>
        <taxon>Alveolata</taxon>
        <taxon>Apicomplexa</taxon>
        <taxon>Aconoidasida</taxon>
        <taxon>Haemosporida</taxon>
        <taxon>Plasmodiidae</taxon>
        <taxon>Plasmodium</taxon>
        <taxon>Plasmodium (Plasmodium)</taxon>
    </lineage>
</organism>
<dbReference type="AlphaFoldDB" id="A0A0J9WDQ7"/>
<evidence type="ECO:0000313" key="3">
    <source>
        <dbReference type="Proteomes" id="UP000053239"/>
    </source>
</evidence>
<evidence type="ECO:0008006" key="4">
    <source>
        <dbReference type="Google" id="ProtNLM"/>
    </source>
</evidence>
<evidence type="ECO:0000256" key="1">
    <source>
        <dbReference type="SAM" id="MobiDB-lite"/>
    </source>
</evidence>
<proteinExistence type="predicted"/>
<reference evidence="2 3" key="1">
    <citation type="submission" date="2011-09" db="EMBL/GenBank/DDBJ databases">
        <title>The Genome Sequence of Plasmodium vivax North Korean.</title>
        <authorList>
            <consortium name="The Broad Institute Genome Sequencing Platform"/>
            <consortium name="The Broad Institute Genome Sequencing Center for Infectious Disease"/>
            <person name="Neafsey D."/>
            <person name="Carlton J."/>
            <person name="Barnwell J."/>
            <person name="Collins W."/>
            <person name="Escalante A."/>
            <person name="Mullikin J."/>
            <person name="Saul A."/>
            <person name="Guigo R."/>
            <person name="Camara F."/>
            <person name="Young S.K."/>
            <person name="Zeng Q."/>
            <person name="Gargeya S."/>
            <person name="Fitzgerald M."/>
            <person name="Haas B."/>
            <person name="Abouelleil A."/>
            <person name="Alvarado L."/>
            <person name="Arachchi H.M."/>
            <person name="Berlin A."/>
            <person name="Brown A."/>
            <person name="Chapman S.B."/>
            <person name="Chen Z."/>
            <person name="Dunbar C."/>
            <person name="Freedman E."/>
            <person name="Gearin G."/>
            <person name="Gellesch M."/>
            <person name="Goldberg J."/>
            <person name="Griggs A."/>
            <person name="Gujja S."/>
            <person name="Heiman D."/>
            <person name="Howarth C."/>
            <person name="Larson L."/>
            <person name="Lui A."/>
            <person name="MacDonald P.J.P."/>
            <person name="Montmayeur A."/>
            <person name="Murphy C."/>
            <person name="Neiman D."/>
            <person name="Pearson M."/>
            <person name="Priest M."/>
            <person name="Roberts A."/>
            <person name="Saif S."/>
            <person name="Shea T."/>
            <person name="Shenoy N."/>
            <person name="Sisk P."/>
            <person name="Stolte C."/>
            <person name="Sykes S."/>
            <person name="Wortman J."/>
            <person name="Nusbaum C."/>
            <person name="Birren B."/>
        </authorList>
    </citation>
    <scope>NUCLEOTIDE SEQUENCE [LARGE SCALE GENOMIC DNA]</scope>
    <source>
        <strain evidence="2 3">North Korean</strain>
    </source>
</reference>
<gene>
    <name evidence="2" type="ORF">PVNG_02211</name>
</gene>
<name>A0A0J9WDQ7_PLAVI</name>
<sequence length="351" mass="40852">MHTYIYNIKNFHYHKLILSYIIDNNYYSKNIEKDNINVIYNYPFLKNVWTTYKNFDNIREDEKRKYAFICDSYILNRLTRIKSSYREFCIKLIRNLGHYDVNSIFFNPSHDDCNILYNWIYNRIENPETANELIVKCFDDYINLMKPVPGKHKCSYDLFNSTYLEPRKITILKIFDSSMSDIIVKLNEKYSSTDIPSQNFVCECVKIYKELKKDHCTEASRTDKHVQTCEMLESFKKSYMQVFYNFLVKTDNIPSLDDVEKEYLEKCTTNRGILKIRSSRDNEQAGLPQSASVGGEESTEVQGPYEFSTSSTVGVEKPGNPISSTVSTTIGTVAGASSILALLYKVTLIFI</sequence>
<dbReference type="Proteomes" id="UP000053239">
    <property type="component" value="Unassembled WGS sequence"/>
</dbReference>
<protein>
    <recommendedName>
        <fullName evidence="4">Variable surface protein</fullName>
    </recommendedName>
</protein>